<dbReference type="GO" id="GO:0036503">
    <property type="term" value="P:ERAD pathway"/>
    <property type="evidence" value="ECO:0000318"/>
    <property type="project" value="GO_Central"/>
</dbReference>
<dbReference type="InterPro" id="IPR011990">
    <property type="entry name" value="TPR-like_helical_dom_sf"/>
</dbReference>
<dbReference type="Pfam" id="PF08238">
    <property type="entry name" value="Sel1"/>
    <property type="match status" value="3"/>
</dbReference>
<name>A2DXA0_TRIV3</name>
<dbReference type="InterPro" id="IPR050767">
    <property type="entry name" value="Sel1_AlgK"/>
</dbReference>
<dbReference type="InParanoid" id="A2DXA0"/>
<evidence type="ECO:0000313" key="3">
    <source>
        <dbReference type="Proteomes" id="UP000001542"/>
    </source>
</evidence>
<dbReference type="STRING" id="5722.A2DXA0"/>
<accession>A2DXA0</accession>
<evidence type="ECO:0000256" key="1">
    <source>
        <dbReference type="ARBA" id="ARBA00038101"/>
    </source>
</evidence>
<dbReference type="eggNOG" id="KOG1550">
    <property type="taxonomic scope" value="Eukaryota"/>
</dbReference>
<comment type="similarity">
    <text evidence="1">Belongs to the sel-1 family.</text>
</comment>
<dbReference type="VEuPathDB" id="TrichDB:TVAGG3_0673050"/>
<reference evidence="2" key="1">
    <citation type="submission" date="2006-10" db="EMBL/GenBank/DDBJ databases">
        <authorList>
            <person name="Amadeo P."/>
            <person name="Zhao Q."/>
            <person name="Wortman J."/>
            <person name="Fraser-Liggett C."/>
            <person name="Carlton J."/>
        </authorList>
    </citation>
    <scope>NUCLEOTIDE SEQUENCE</scope>
    <source>
        <strain evidence="2">G3</strain>
    </source>
</reference>
<evidence type="ECO:0008006" key="4">
    <source>
        <dbReference type="Google" id="ProtNLM"/>
    </source>
</evidence>
<gene>
    <name evidence="2" type="ORF">TVAG_397130</name>
</gene>
<sequence length="306" mass="34633">MANSLSLTFGLTPPITLHNAASILLAPAFFLANLEDKNTQLHVELSRINSDFKLSNDNANDEKKYNLIKLRVNTGDEESEIDLGILKTIGKYGAKIDYEEARRIFEKYPNNKRANAFLGKLYHFGYGVEKNKSIAKDYYEKSAFKRDPNGQEGLCLLKLENDDFDVVECFESAMKMGSPEAALNLGILNLRGTKTLPKNITKAYELFKPFLGEKVPLSLVAVAEMLMRGSYEHNLKQALVYLWDVMQGGPWNNLGKSAENFFNNKEYEKALLAWMMLGDIGIERAAYNAGIMLMNHKLFFPEKKSF</sequence>
<dbReference type="Proteomes" id="UP000001542">
    <property type="component" value="Unassembled WGS sequence"/>
</dbReference>
<reference evidence="2" key="2">
    <citation type="journal article" date="2007" name="Science">
        <title>Draft genome sequence of the sexually transmitted pathogen Trichomonas vaginalis.</title>
        <authorList>
            <person name="Carlton J.M."/>
            <person name="Hirt R.P."/>
            <person name="Silva J.C."/>
            <person name="Delcher A.L."/>
            <person name="Schatz M."/>
            <person name="Zhao Q."/>
            <person name="Wortman J.R."/>
            <person name="Bidwell S.L."/>
            <person name="Alsmark U.C.M."/>
            <person name="Besteiro S."/>
            <person name="Sicheritz-Ponten T."/>
            <person name="Noel C.J."/>
            <person name="Dacks J.B."/>
            <person name="Foster P.G."/>
            <person name="Simillion C."/>
            <person name="Van de Peer Y."/>
            <person name="Miranda-Saavedra D."/>
            <person name="Barton G.J."/>
            <person name="Westrop G.D."/>
            <person name="Mueller S."/>
            <person name="Dessi D."/>
            <person name="Fiori P.L."/>
            <person name="Ren Q."/>
            <person name="Paulsen I."/>
            <person name="Zhang H."/>
            <person name="Bastida-Corcuera F.D."/>
            <person name="Simoes-Barbosa A."/>
            <person name="Brown M.T."/>
            <person name="Hayes R.D."/>
            <person name="Mukherjee M."/>
            <person name="Okumura C.Y."/>
            <person name="Schneider R."/>
            <person name="Smith A.J."/>
            <person name="Vanacova S."/>
            <person name="Villalvazo M."/>
            <person name="Haas B.J."/>
            <person name="Pertea M."/>
            <person name="Feldblyum T.V."/>
            <person name="Utterback T.R."/>
            <person name="Shu C.L."/>
            <person name="Osoegawa K."/>
            <person name="de Jong P.J."/>
            <person name="Hrdy I."/>
            <person name="Horvathova L."/>
            <person name="Zubacova Z."/>
            <person name="Dolezal P."/>
            <person name="Malik S.B."/>
            <person name="Logsdon J.M. Jr."/>
            <person name="Henze K."/>
            <person name="Gupta A."/>
            <person name="Wang C.C."/>
            <person name="Dunne R.L."/>
            <person name="Upcroft J.A."/>
            <person name="Upcroft P."/>
            <person name="White O."/>
            <person name="Salzberg S.L."/>
            <person name="Tang P."/>
            <person name="Chiu C.-H."/>
            <person name="Lee Y.-S."/>
            <person name="Embley T.M."/>
            <person name="Coombs G.H."/>
            <person name="Mottram J.C."/>
            <person name="Tachezy J."/>
            <person name="Fraser-Liggett C.M."/>
            <person name="Johnson P.J."/>
        </authorList>
    </citation>
    <scope>NUCLEOTIDE SEQUENCE [LARGE SCALE GENOMIC DNA]</scope>
    <source>
        <strain evidence="2">G3</strain>
    </source>
</reference>
<dbReference type="PANTHER" id="PTHR11102:SF147">
    <property type="entry name" value="SEL1L ADAPTOR SUBUNIT OF ERAD E3 UBIQUITIN LIGASE"/>
    <property type="match status" value="1"/>
</dbReference>
<dbReference type="EMBL" id="DS113262">
    <property type="protein sequence ID" value="EAY14982.1"/>
    <property type="molecule type" value="Genomic_DNA"/>
</dbReference>
<dbReference type="GO" id="GO:0005789">
    <property type="term" value="C:endoplasmic reticulum membrane"/>
    <property type="evidence" value="ECO:0000318"/>
    <property type="project" value="GO_Central"/>
</dbReference>
<protein>
    <recommendedName>
        <fullName evidence="4">Sel1 repeat family protein</fullName>
    </recommendedName>
</protein>
<dbReference type="PANTHER" id="PTHR11102">
    <property type="entry name" value="SEL-1-LIKE PROTEIN"/>
    <property type="match status" value="1"/>
</dbReference>
<dbReference type="KEGG" id="tva:4772982"/>
<dbReference type="AlphaFoldDB" id="A2DXA0"/>
<dbReference type="InterPro" id="IPR006597">
    <property type="entry name" value="Sel1-like"/>
</dbReference>
<evidence type="ECO:0000313" key="2">
    <source>
        <dbReference type="EMBL" id="EAY14982.1"/>
    </source>
</evidence>
<organism evidence="2 3">
    <name type="scientific">Trichomonas vaginalis (strain ATCC PRA-98 / G3)</name>
    <dbReference type="NCBI Taxonomy" id="412133"/>
    <lineage>
        <taxon>Eukaryota</taxon>
        <taxon>Metamonada</taxon>
        <taxon>Parabasalia</taxon>
        <taxon>Trichomonadida</taxon>
        <taxon>Trichomonadidae</taxon>
        <taxon>Trichomonas</taxon>
    </lineage>
</organism>
<proteinExistence type="inferred from homology"/>
<keyword evidence="3" id="KW-1185">Reference proteome</keyword>
<dbReference type="SMART" id="SM00671">
    <property type="entry name" value="SEL1"/>
    <property type="match status" value="3"/>
</dbReference>
<dbReference type="Gene3D" id="1.25.40.10">
    <property type="entry name" value="Tetratricopeptide repeat domain"/>
    <property type="match status" value="1"/>
</dbReference>
<dbReference type="OrthoDB" id="2148946at2759"/>
<dbReference type="SUPFAM" id="SSF81901">
    <property type="entry name" value="HCP-like"/>
    <property type="match status" value="1"/>
</dbReference>